<evidence type="ECO:0000313" key="2">
    <source>
        <dbReference type="EMBL" id="TGE28986.1"/>
    </source>
</evidence>
<keyword evidence="1" id="KW-0732">Signal</keyword>
<dbReference type="Pfam" id="PF16138">
    <property type="entry name" value="DUF4846"/>
    <property type="match status" value="1"/>
</dbReference>
<evidence type="ECO:0008006" key="4">
    <source>
        <dbReference type="Google" id="ProtNLM"/>
    </source>
</evidence>
<dbReference type="Proteomes" id="UP000298471">
    <property type="component" value="Unassembled WGS sequence"/>
</dbReference>
<dbReference type="AlphaFoldDB" id="A0A4Z0QHN1"/>
<dbReference type="OrthoDB" id="5511471at2"/>
<accession>A0A4Z0QHN1</accession>
<gene>
    <name evidence="2" type="ORF">E5K02_05865</name>
</gene>
<keyword evidence="3" id="KW-1185">Reference proteome</keyword>
<reference evidence="2 3" key="1">
    <citation type="submission" date="2019-04" db="EMBL/GenBank/DDBJ databases">
        <authorList>
            <person name="Feng G."/>
            <person name="Zhang J."/>
            <person name="Zhu H."/>
        </authorList>
    </citation>
    <scope>NUCLEOTIDE SEQUENCE [LARGE SCALE GENOMIC DNA]</scope>
    <source>
        <strain evidence="2 3">9PBR-1</strain>
    </source>
</reference>
<dbReference type="InterPro" id="IPR032315">
    <property type="entry name" value="DUF4846"/>
</dbReference>
<sequence>MLRTMNTLGLLLGLPWLILTHTLAPGAATTPTKTTAPPHYAWLTAAQVGGAQGLAARFAPPVGATREAAAAGSFAWWLRYLPLQPPGAAVHLHNGKLKNLQTVHAAVVRIDVGPRDLQQCADAVIRLRAEYLFSQDPNKVHFHLTSGHDIWFSDWYGGRGFRARGEVVEPVAKAVETPTHAVFRRYLDQIFTYAGTRSVEREMRPVAMATLQPGDVFVQGGSPGHAVLVLDVSANPRTGRKYFLLAQSYMPAQEIHVLRNLQNPKLSPWYELNDKVTLETPEWDFSPSQLRRF</sequence>
<comment type="caution">
    <text evidence="2">The sequence shown here is derived from an EMBL/GenBank/DDBJ whole genome shotgun (WGS) entry which is preliminary data.</text>
</comment>
<feature type="signal peptide" evidence="1">
    <location>
        <begin position="1"/>
        <end position="27"/>
    </location>
</feature>
<feature type="chain" id="PRO_5021204687" description="DUF4846 domain-containing protein" evidence="1">
    <location>
        <begin position="28"/>
        <end position="293"/>
    </location>
</feature>
<evidence type="ECO:0000256" key="1">
    <source>
        <dbReference type="SAM" id="SignalP"/>
    </source>
</evidence>
<evidence type="ECO:0000313" key="3">
    <source>
        <dbReference type="Proteomes" id="UP000298471"/>
    </source>
</evidence>
<proteinExistence type="predicted"/>
<organism evidence="2 3">
    <name type="scientific">Hymenobacter metallicola</name>
    <dbReference type="NCBI Taxonomy" id="2563114"/>
    <lineage>
        <taxon>Bacteria</taxon>
        <taxon>Pseudomonadati</taxon>
        <taxon>Bacteroidota</taxon>
        <taxon>Cytophagia</taxon>
        <taxon>Cytophagales</taxon>
        <taxon>Hymenobacteraceae</taxon>
        <taxon>Hymenobacter</taxon>
    </lineage>
</organism>
<name>A0A4Z0QHN1_9BACT</name>
<dbReference type="EMBL" id="SRMB01000001">
    <property type="protein sequence ID" value="TGE28986.1"/>
    <property type="molecule type" value="Genomic_DNA"/>
</dbReference>
<protein>
    <recommendedName>
        <fullName evidence="4">DUF4846 domain-containing protein</fullName>
    </recommendedName>
</protein>